<dbReference type="InterPro" id="IPR027417">
    <property type="entry name" value="P-loop_NTPase"/>
</dbReference>
<keyword evidence="3" id="KW-0342">GTP-binding</keyword>
<keyword evidence="4" id="KW-0449">Lipoprotein</keyword>
<evidence type="ECO:0000256" key="3">
    <source>
        <dbReference type="ARBA" id="ARBA00023134"/>
    </source>
</evidence>
<evidence type="ECO:0000256" key="5">
    <source>
        <dbReference type="SAM" id="MobiDB-lite"/>
    </source>
</evidence>
<dbReference type="Pfam" id="PF00071">
    <property type="entry name" value="Ras"/>
    <property type="match status" value="2"/>
</dbReference>
<feature type="region of interest" description="Disordered" evidence="5">
    <location>
        <begin position="419"/>
        <end position="444"/>
    </location>
</feature>
<comment type="caution">
    <text evidence="6">The sequence shown here is derived from an EMBL/GenBank/DDBJ whole genome shotgun (WGS) entry which is preliminary data.</text>
</comment>
<dbReference type="Proteomes" id="UP001474421">
    <property type="component" value="Unassembled WGS sequence"/>
</dbReference>
<dbReference type="SMART" id="SM00174">
    <property type="entry name" value="RHO"/>
    <property type="match status" value="2"/>
</dbReference>
<protein>
    <submittedName>
        <fullName evidence="6">Ras-related protein Rab-39B-like</fullName>
    </submittedName>
</protein>
<dbReference type="EMBL" id="JAOTOJ010000011">
    <property type="protein sequence ID" value="KAK9394680.1"/>
    <property type="molecule type" value="Genomic_DNA"/>
</dbReference>
<feature type="compositionally biased region" description="Basic and acidic residues" evidence="5">
    <location>
        <begin position="435"/>
        <end position="444"/>
    </location>
</feature>
<evidence type="ECO:0000256" key="1">
    <source>
        <dbReference type="ARBA" id="ARBA00006270"/>
    </source>
</evidence>
<dbReference type="PRINTS" id="PR00449">
    <property type="entry name" value="RASTRNSFRMNG"/>
</dbReference>
<dbReference type="PROSITE" id="PS51421">
    <property type="entry name" value="RAS"/>
    <property type="match status" value="2"/>
</dbReference>
<accession>A0AAW1AY87</accession>
<dbReference type="InterPro" id="IPR005225">
    <property type="entry name" value="Small_GTP-bd"/>
</dbReference>
<gene>
    <name evidence="6" type="ORF">NXF25_015208</name>
</gene>
<keyword evidence="2" id="KW-0547">Nucleotide-binding</keyword>
<dbReference type="PROSITE" id="PS51420">
    <property type="entry name" value="RHO"/>
    <property type="match status" value="2"/>
</dbReference>
<dbReference type="GO" id="GO:0003924">
    <property type="term" value="F:GTPase activity"/>
    <property type="evidence" value="ECO:0007669"/>
    <property type="project" value="InterPro"/>
</dbReference>
<sequence>MPAHPPSGNWHYQFRILLLGDSTVGKTSLLRRYTERCFIPTPCPTVGVEFYSKMMELPPGIKVKLQLWDTAGQERFRCITRSFYRNAVGVLLIFDMTNRRSFESIFDWYNEVTNVMDKVIFLLVGHKCDLESMNRVTLEEAEGLAMSLGTSFIETSAKTDTNIDLAFETITNAIYEALRNKEFDLQEGWDGHELSHSAPPVHTHARPQTDTDTGTQEIAASRGSPSSSLPMAVDSPWDYQFRIIMLGDSTVGKSCLLKRYADGVFVESMNQTVGVDFYVHFLEMEPKLRFKLQFWDTAGQERFRSVTRSYYRNAAGGVLMFDLTNRASFENIRSWHQEVVDTVKPHHPVFVLVGNKSDLEAERKVKQREAEKLAVSLEAKYIETSAKSSRNVEAVFQMLTLGIYKALKSGVMKPGPQWDGVKTKLPSPVQPEVPSQEKRKTCSC</sequence>
<reference evidence="6 7" key="1">
    <citation type="journal article" date="2024" name="Proc. Natl. Acad. Sci. U.S.A.">
        <title>The genetic regulatory architecture and epigenomic basis for age-related changes in rattlesnake venom.</title>
        <authorList>
            <person name="Hogan M.P."/>
            <person name="Holding M.L."/>
            <person name="Nystrom G.S."/>
            <person name="Colston T.J."/>
            <person name="Bartlett D.A."/>
            <person name="Mason A.J."/>
            <person name="Ellsworth S.A."/>
            <person name="Rautsaw R.M."/>
            <person name="Lawrence K.C."/>
            <person name="Strickland J.L."/>
            <person name="He B."/>
            <person name="Fraser P."/>
            <person name="Margres M.J."/>
            <person name="Gilbert D.M."/>
            <person name="Gibbs H.L."/>
            <person name="Parkinson C.L."/>
            <person name="Rokyta D.R."/>
        </authorList>
    </citation>
    <scope>NUCLEOTIDE SEQUENCE [LARGE SCALE GENOMIC DNA]</scope>
    <source>
        <strain evidence="6">DRR0105</strain>
    </source>
</reference>
<dbReference type="SMART" id="SM00175">
    <property type="entry name" value="RAB"/>
    <property type="match status" value="2"/>
</dbReference>
<evidence type="ECO:0000256" key="2">
    <source>
        <dbReference type="ARBA" id="ARBA00022741"/>
    </source>
</evidence>
<name>A0AAW1AY87_CROAD</name>
<dbReference type="GO" id="GO:0005525">
    <property type="term" value="F:GTP binding"/>
    <property type="evidence" value="ECO:0007669"/>
    <property type="project" value="UniProtKB-KW"/>
</dbReference>
<dbReference type="PROSITE" id="PS51419">
    <property type="entry name" value="RAB"/>
    <property type="match status" value="2"/>
</dbReference>
<dbReference type="NCBIfam" id="TIGR00231">
    <property type="entry name" value="small_GTP"/>
    <property type="match status" value="2"/>
</dbReference>
<dbReference type="SMART" id="SM00176">
    <property type="entry name" value="RAN"/>
    <property type="match status" value="2"/>
</dbReference>
<evidence type="ECO:0000313" key="6">
    <source>
        <dbReference type="EMBL" id="KAK9394680.1"/>
    </source>
</evidence>
<keyword evidence="7" id="KW-1185">Reference proteome</keyword>
<dbReference type="InterPro" id="IPR001806">
    <property type="entry name" value="Small_GTPase"/>
</dbReference>
<feature type="compositionally biased region" description="Polar residues" evidence="5">
    <location>
        <begin position="206"/>
        <end position="229"/>
    </location>
</feature>
<evidence type="ECO:0000313" key="7">
    <source>
        <dbReference type="Proteomes" id="UP001474421"/>
    </source>
</evidence>
<dbReference type="SMART" id="SM00173">
    <property type="entry name" value="RAS"/>
    <property type="match status" value="2"/>
</dbReference>
<dbReference type="AlphaFoldDB" id="A0AAW1AY87"/>
<proteinExistence type="inferred from homology"/>
<dbReference type="InterPro" id="IPR050209">
    <property type="entry name" value="Rab_GTPases_membrane_traffic"/>
</dbReference>
<dbReference type="Gene3D" id="3.40.50.300">
    <property type="entry name" value="P-loop containing nucleotide triphosphate hydrolases"/>
    <property type="match status" value="2"/>
</dbReference>
<dbReference type="PANTHER" id="PTHR47979">
    <property type="entry name" value="DRAB11-RELATED"/>
    <property type="match status" value="1"/>
</dbReference>
<comment type="similarity">
    <text evidence="1">Belongs to the small GTPase superfamily. Rab family.</text>
</comment>
<dbReference type="SUPFAM" id="SSF52540">
    <property type="entry name" value="P-loop containing nucleoside triphosphate hydrolases"/>
    <property type="match status" value="2"/>
</dbReference>
<feature type="region of interest" description="Disordered" evidence="5">
    <location>
        <begin position="194"/>
        <end position="229"/>
    </location>
</feature>
<evidence type="ECO:0000256" key="4">
    <source>
        <dbReference type="ARBA" id="ARBA00023288"/>
    </source>
</evidence>
<organism evidence="6 7">
    <name type="scientific">Crotalus adamanteus</name>
    <name type="common">Eastern diamondback rattlesnake</name>
    <dbReference type="NCBI Taxonomy" id="8729"/>
    <lineage>
        <taxon>Eukaryota</taxon>
        <taxon>Metazoa</taxon>
        <taxon>Chordata</taxon>
        <taxon>Craniata</taxon>
        <taxon>Vertebrata</taxon>
        <taxon>Euteleostomi</taxon>
        <taxon>Lepidosauria</taxon>
        <taxon>Squamata</taxon>
        <taxon>Bifurcata</taxon>
        <taxon>Unidentata</taxon>
        <taxon>Episquamata</taxon>
        <taxon>Toxicofera</taxon>
        <taxon>Serpentes</taxon>
        <taxon>Colubroidea</taxon>
        <taxon>Viperidae</taxon>
        <taxon>Crotalinae</taxon>
        <taxon>Crotalus</taxon>
    </lineage>
</organism>
<dbReference type="FunFam" id="3.40.50.300:FF:001129">
    <property type="entry name" value="ras-related protein Rab-44 isoform X2"/>
    <property type="match status" value="2"/>
</dbReference>